<dbReference type="PROSITE" id="PS51186">
    <property type="entry name" value="GNAT"/>
    <property type="match status" value="1"/>
</dbReference>
<dbReference type="CDD" id="cd04301">
    <property type="entry name" value="NAT_SF"/>
    <property type="match status" value="1"/>
</dbReference>
<evidence type="ECO:0000313" key="3">
    <source>
        <dbReference type="Proteomes" id="UP000076661"/>
    </source>
</evidence>
<evidence type="ECO:0000259" key="1">
    <source>
        <dbReference type="PROSITE" id="PS51186"/>
    </source>
</evidence>
<dbReference type="RefSeq" id="WP_063380374.1">
    <property type="nucleotide sequence ID" value="NZ_AUXX01000008.1"/>
</dbReference>
<feature type="domain" description="N-acetyltransferase" evidence="1">
    <location>
        <begin position="1"/>
        <end position="161"/>
    </location>
</feature>
<dbReference type="GO" id="GO:0016747">
    <property type="term" value="F:acyltransferase activity, transferring groups other than amino-acyl groups"/>
    <property type="evidence" value="ECO:0007669"/>
    <property type="project" value="InterPro"/>
</dbReference>
<evidence type="ECO:0000313" key="2">
    <source>
        <dbReference type="EMBL" id="KZN68809.1"/>
    </source>
</evidence>
<dbReference type="InterPro" id="IPR000182">
    <property type="entry name" value="GNAT_dom"/>
</dbReference>
<name>A0A167NUC1_9GAMM</name>
<dbReference type="SUPFAM" id="SSF55729">
    <property type="entry name" value="Acyl-CoA N-acyltransferases (Nat)"/>
    <property type="match status" value="1"/>
</dbReference>
<protein>
    <recommendedName>
        <fullName evidence="1">N-acetyltransferase domain-containing protein</fullName>
    </recommendedName>
</protein>
<dbReference type="Pfam" id="PF00583">
    <property type="entry name" value="Acetyltransf_1"/>
    <property type="match status" value="1"/>
</dbReference>
<dbReference type="PATRIC" id="fig|1365257.3.peg.1242"/>
<dbReference type="EMBL" id="AUXX01000008">
    <property type="protein sequence ID" value="KZN68809.1"/>
    <property type="molecule type" value="Genomic_DNA"/>
</dbReference>
<gene>
    <name evidence="2" type="ORF">N478_14190</name>
</gene>
<dbReference type="Proteomes" id="UP000076661">
    <property type="component" value="Unassembled WGS sequence"/>
</dbReference>
<dbReference type="InterPro" id="IPR016181">
    <property type="entry name" value="Acyl_CoA_acyltransferase"/>
</dbReference>
<dbReference type="Gene3D" id="3.40.630.30">
    <property type="match status" value="1"/>
</dbReference>
<dbReference type="AlphaFoldDB" id="A0A167NUC1"/>
<accession>A0A167NUC1</accession>
<organism evidence="2 3">
    <name type="scientific">Pseudoalteromonas luteoviolacea S4060-1</name>
    <dbReference type="NCBI Taxonomy" id="1365257"/>
    <lineage>
        <taxon>Bacteria</taxon>
        <taxon>Pseudomonadati</taxon>
        <taxon>Pseudomonadota</taxon>
        <taxon>Gammaproteobacteria</taxon>
        <taxon>Alteromonadales</taxon>
        <taxon>Pseudoalteromonadaceae</taxon>
        <taxon>Pseudoalteromonas</taxon>
    </lineage>
</organism>
<comment type="caution">
    <text evidence="2">The sequence shown here is derived from an EMBL/GenBank/DDBJ whole genome shotgun (WGS) entry which is preliminary data.</text>
</comment>
<sequence>MKIQEIEEKNWLAILSIQNDAYHQVGLEELDVLKSKYAASPDTCFACVSDQNDVLGYLLAHPWNGTQPPKLFEPLPDIGNSDTLFLHDMAVSSHSKGVGIGRQMVKELIKVALQKKIKRITLVAVQGADSFWSLLDFREISRTTICPSYGENAVLMERVLIAQ</sequence>
<reference evidence="2 3" key="1">
    <citation type="submission" date="2013-07" db="EMBL/GenBank/DDBJ databases">
        <title>Comparative Genomic and Metabolomic Analysis of Twelve Strains of Pseudoalteromonas luteoviolacea.</title>
        <authorList>
            <person name="Vynne N.G."/>
            <person name="Mansson M."/>
            <person name="Gram L."/>
        </authorList>
    </citation>
    <scope>NUCLEOTIDE SEQUENCE [LARGE SCALE GENOMIC DNA]</scope>
    <source>
        <strain evidence="2 3">S4060-1</strain>
    </source>
</reference>
<proteinExistence type="predicted"/>